<proteinExistence type="predicted"/>
<comment type="caution">
    <text evidence="1">The sequence shown here is derived from an EMBL/GenBank/DDBJ whole genome shotgun (WGS) entry which is preliminary data.</text>
</comment>
<gene>
    <name evidence="1" type="ORF">LEP1GSC194_3788</name>
</gene>
<name>M6DCK6_9LEPT</name>
<dbReference type="AlphaFoldDB" id="M6DCK6"/>
<accession>M6DCK6</accession>
<dbReference type="EMBL" id="ANIK01000027">
    <property type="protein sequence ID" value="EMJ96305.1"/>
    <property type="molecule type" value="Genomic_DNA"/>
</dbReference>
<reference evidence="1 2" key="1">
    <citation type="submission" date="2013-01" db="EMBL/GenBank/DDBJ databases">
        <authorList>
            <person name="Harkins D.M."/>
            <person name="Durkin A.S."/>
            <person name="Brinkac L.M."/>
            <person name="Haft D.H."/>
            <person name="Selengut J.D."/>
            <person name="Sanka R."/>
            <person name="DePew J."/>
            <person name="Purushe J."/>
            <person name="Galloway R.L."/>
            <person name="Vinetz J.M."/>
            <person name="Sutton G.G."/>
            <person name="Nierman W.C."/>
            <person name="Fouts D.E."/>
        </authorList>
    </citation>
    <scope>NUCLEOTIDE SEQUENCE [LARGE SCALE GENOMIC DNA]</scope>
    <source>
        <strain evidence="1 2">79601</strain>
    </source>
</reference>
<organism evidence="1 2">
    <name type="scientific">Leptospira alstonii serovar Sichuan str. 79601</name>
    <dbReference type="NCBI Taxonomy" id="1218565"/>
    <lineage>
        <taxon>Bacteria</taxon>
        <taxon>Pseudomonadati</taxon>
        <taxon>Spirochaetota</taxon>
        <taxon>Spirochaetia</taxon>
        <taxon>Leptospirales</taxon>
        <taxon>Leptospiraceae</taxon>
        <taxon>Leptospira</taxon>
    </lineage>
</organism>
<dbReference type="Proteomes" id="UP000011988">
    <property type="component" value="Unassembled WGS sequence"/>
</dbReference>
<sequence length="37" mass="4592">MEAEAQVKNKEKFRSPFRYRKTKKIIGNDQKFRMKFI</sequence>
<evidence type="ECO:0000313" key="2">
    <source>
        <dbReference type="Proteomes" id="UP000011988"/>
    </source>
</evidence>
<dbReference type="PATRIC" id="fig|1218565.3.peg.1284"/>
<protein>
    <submittedName>
        <fullName evidence="1">Uncharacterized protein</fullName>
    </submittedName>
</protein>
<evidence type="ECO:0000313" key="1">
    <source>
        <dbReference type="EMBL" id="EMJ96305.1"/>
    </source>
</evidence>